<evidence type="ECO:0000313" key="4">
    <source>
        <dbReference type="Proteomes" id="UP000034837"/>
    </source>
</evidence>
<comment type="caution">
    <text evidence="3">The sequence shown here is derived from an EMBL/GenBank/DDBJ whole genome shotgun (WGS) entry which is preliminary data.</text>
</comment>
<gene>
    <name evidence="3" type="ORF">UV20_C0007G0022</name>
</gene>
<dbReference type="EMBL" id="LCDO01000007">
    <property type="protein sequence ID" value="KKS56685.1"/>
    <property type="molecule type" value="Genomic_DNA"/>
</dbReference>
<dbReference type="PANTHER" id="PTHR34216:SF11">
    <property type="entry name" value="CHITOOLIGOSACCHARIDE DEACETYLASE"/>
    <property type="match status" value="1"/>
</dbReference>
<keyword evidence="1" id="KW-0732">Signal</keyword>
<dbReference type="Proteomes" id="UP000034837">
    <property type="component" value="Unassembled WGS sequence"/>
</dbReference>
<protein>
    <submittedName>
        <fullName evidence="3">Polysaccharide deacetylase</fullName>
    </submittedName>
</protein>
<dbReference type="PANTHER" id="PTHR34216">
    <property type="match status" value="1"/>
</dbReference>
<accession>A0A0G1A6P3</accession>
<evidence type="ECO:0000256" key="1">
    <source>
        <dbReference type="ARBA" id="ARBA00022729"/>
    </source>
</evidence>
<dbReference type="AlphaFoldDB" id="A0A0G1A6P3"/>
<dbReference type="PATRIC" id="fig|1619039.3.peg.870"/>
<dbReference type="GO" id="GO:0005975">
    <property type="term" value="P:carbohydrate metabolic process"/>
    <property type="evidence" value="ECO:0007669"/>
    <property type="project" value="InterPro"/>
</dbReference>
<proteinExistence type="predicted"/>
<evidence type="ECO:0000313" key="3">
    <source>
        <dbReference type="EMBL" id="KKS56685.1"/>
    </source>
</evidence>
<reference evidence="3 4" key="1">
    <citation type="journal article" date="2015" name="Nature">
        <title>rRNA introns, odd ribosomes, and small enigmatic genomes across a large radiation of phyla.</title>
        <authorList>
            <person name="Brown C.T."/>
            <person name="Hug L.A."/>
            <person name="Thomas B.C."/>
            <person name="Sharon I."/>
            <person name="Castelle C.J."/>
            <person name="Singh A."/>
            <person name="Wilkins M.J."/>
            <person name="Williams K.H."/>
            <person name="Banfield J.F."/>
        </authorList>
    </citation>
    <scope>NUCLEOTIDE SEQUENCE [LARGE SCALE GENOMIC DNA]</scope>
</reference>
<evidence type="ECO:0000259" key="2">
    <source>
        <dbReference type="PROSITE" id="PS51677"/>
    </source>
</evidence>
<dbReference type="GO" id="GO:0016810">
    <property type="term" value="F:hydrolase activity, acting on carbon-nitrogen (but not peptide) bonds"/>
    <property type="evidence" value="ECO:0007669"/>
    <property type="project" value="InterPro"/>
</dbReference>
<dbReference type="Gene3D" id="3.20.20.370">
    <property type="entry name" value="Glycoside hydrolase/deacetylase"/>
    <property type="match status" value="1"/>
</dbReference>
<name>A0A0G1A6P3_9BACT</name>
<dbReference type="InterPro" id="IPR002509">
    <property type="entry name" value="NODB_dom"/>
</dbReference>
<feature type="domain" description="NodB homology" evidence="2">
    <location>
        <begin position="6"/>
        <end position="255"/>
    </location>
</feature>
<organism evidence="3 4">
    <name type="scientific">Candidatus Magasanikbacteria bacterium GW2011_GWA2_42_32</name>
    <dbReference type="NCBI Taxonomy" id="1619039"/>
    <lineage>
        <taxon>Bacteria</taxon>
        <taxon>Candidatus Magasanikiibacteriota</taxon>
    </lineage>
</organism>
<dbReference type="Pfam" id="PF01522">
    <property type="entry name" value="Polysacc_deac_1"/>
    <property type="match status" value="1"/>
</dbReference>
<dbReference type="CDD" id="cd10967">
    <property type="entry name" value="CE4_GLA_like_6s"/>
    <property type="match status" value="1"/>
</dbReference>
<dbReference type="PROSITE" id="PS51677">
    <property type="entry name" value="NODB"/>
    <property type="match status" value="1"/>
</dbReference>
<sequence length="255" mass="29431">MENNQLIITTSWDDGSVYDRKIVDLLKKYSIRGTFYIPKEFNYQPKDGEIIIRVPDGELKTLYAGFEIGAHSLTHAYFNDISGEQIKEEVRGSKKYLEDLTRRPVNMFCYPGGRYNEIAIEEVKKSGFVGARTTEIFKFNVENPFLMPTTINCYPFPFGSGGAKAKSRTFLRNISLALNLSLPVGSFLSWKNLAKFLFDKAQSEKGVFHLWGHSWEIEKNNMWKDLEDVLEYISNKDDAKYLINSEIIDFLKKKD</sequence>
<dbReference type="InterPro" id="IPR051398">
    <property type="entry name" value="Polysacch_Deacetylase"/>
</dbReference>
<dbReference type="SUPFAM" id="SSF88713">
    <property type="entry name" value="Glycoside hydrolase/deacetylase"/>
    <property type="match status" value="1"/>
</dbReference>
<dbReference type="InterPro" id="IPR011330">
    <property type="entry name" value="Glyco_hydro/deAcase_b/a-brl"/>
</dbReference>